<evidence type="ECO:0000256" key="1">
    <source>
        <dbReference type="ARBA" id="ARBA00010518"/>
    </source>
</evidence>
<keyword evidence="2" id="KW-0378">Hydrolase</keyword>
<dbReference type="FunFam" id="3.40.50.1170:FF:000001">
    <property type="entry name" value="L-asparaginase 2"/>
    <property type="match status" value="1"/>
</dbReference>
<dbReference type="PIRSF" id="PIRSF500176">
    <property type="entry name" value="L_ASNase"/>
    <property type="match status" value="1"/>
</dbReference>
<dbReference type="InterPro" id="IPR040919">
    <property type="entry name" value="Asparaginase_C"/>
</dbReference>
<feature type="domain" description="L-asparaginase N-terminal" evidence="5">
    <location>
        <begin position="3"/>
        <end position="190"/>
    </location>
</feature>
<dbReference type="Pfam" id="PF00710">
    <property type="entry name" value="Asparaginase"/>
    <property type="match status" value="1"/>
</dbReference>
<dbReference type="SMART" id="SM00870">
    <property type="entry name" value="Asparaginase"/>
    <property type="match status" value="1"/>
</dbReference>
<organism evidence="7 10">
    <name type="scientific">Halococcus dombrowskii</name>
    <dbReference type="NCBI Taxonomy" id="179637"/>
    <lineage>
        <taxon>Archaea</taxon>
        <taxon>Methanobacteriati</taxon>
        <taxon>Methanobacteriota</taxon>
        <taxon>Stenosarchaea group</taxon>
        <taxon>Halobacteria</taxon>
        <taxon>Halobacteriales</taxon>
        <taxon>Halococcaceae</taxon>
        <taxon>Halococcus</taxon>
    </lineage>
</organism>
<reference evidence="7" key="1">
    <citation type="journal article" date="2014" name="Int. J. Syst. Evol. Microbiol.">
        <title>Complete genome sequence of Corynebacterium casei LMG S-19264T (=DSM 44701T), isolated from a smear-ripened cheese.</title>
        <authorList>
            <consortium name="US DOE Joint Genome Institute (JGI-PGF)"/>
            <person name="Walter F."/>
            <person name="Albersmeier A."/>
            <person name="Kalinowski J."/>
            <person name="Ruckert C."/>
        </authorList>
    </citation>
    <scope>NUCLEOTIDE SEQUENCE</scope>
    <source>
        <strain evidence="7">JCM 12289</strain>
    </source>
</reference>
<dbReference type="Gene3D" id="3.40.50.40">
    <property type="match status" value="1"/>
</dbReference>
<dbReference type="PANTHER" id="PTHR11707">
    <property type="entry name" value="L-ASPARAGINASE"/>
    <property type="match status" value="1"/>
</dbReference>
<dbReference type="InterPro" id="IPR006034">
    <property type="entry name" value="Asparaginase/glutaminase-like"/>
</dbReference>
<reference evidence="8" key="2">
    <citation type="submission" date="2022-04" db="EMBL/GenBank/DDBJ databases">
        <title>Sequencing and genomic assembly of Halococcus dombrowskii.</title>
        <authorList>
            <person name="Lim S.W."/>
            <person name="MacLea K.S."/>
        </authorList>
    </citation>
    <scope>NUCLEOTIDE SEQUENCE</scope>
    <source>
        <strain evidence="8">H4</strain>
    </source>
</reference>
<dbReference type="SFLD" id="SFLDS00057">
    <property type="entry name" value="Glutaminase/Asparaginase"/>
    <property type="match status" value="1"/>
</dbReference>
<evidence type="ECO:0000313" key="10">
    <source>
        <dbReference type="Proteomes" id="UP001500962"/>
    </source>
</evidence>
<evidence type="ECO:0000313" key="9">
    <source>
        <dbReference type="Proteomes" id="UP000830542"/>
    </source>
</evidence>
<dbReference type="InterPro" id="IPR027473">
    <property type="entry name" value="L-asparaginase_C"/>
</dbReference>
<dbReference type="CDD" id="cd08964">
    <property type="entry name" value="L-asparaginase_II"/>
    <property type="match status" value="1"/>
</dbReference>
<evidence type="ECO:0000256" key="2">
    <source>
        <dbReference type="ARBA" id="ARBA00022801"/>
    </source>
</evidence>
<dbReference type="InterPro" id="IPR004550">
    <property type="entry name" value="AsnASE_II"/>
</dbReference>
<dbReference type="SUPFAM" id="SSF53774">
    <property type="entry name" value="Glutaminase/Asparaginase"/>
    <property type="match status" value="1"/>
</dbReference>
<protein>
    <recommendedName>
        <fullName evidence="3">L-asparaginase</fullName>
    </recommendedName>
</protein>
<dbReference type="InterPro" id="IPR037152">
    <property type="entry name" value="L-asparaginase_N_sf"/>
</dbReference>
<evidence type="ECO:0000313" key="7">
    <source>
        <dbReference type="EMBL" id="GAA0469959.1"/>
    </source>
</evidence>
<dbReference type="PRINTS" id="PR00139">
    <property type="entry name" value="ASNGLNASE"/>
</dbReference>
<feature type="active site" evidence="4">
    <location>
        <position position="11"/>
    </location>
</feature>
<comment type="similarity">
    <text evidence="1">Belongs to the asparaginase 1 family.</text>
</comment>
<evidence type="ECO:0000256" key="4">
    <source>
        <dbReference type="PROSITE-ProRule" id="PRU10099"/>
    </source>
</evidence>
<name>A0AAV3SJ30_HALDO</name>
<dbReference type="GO" id="GO:0004067">
    <property type="term" value="F:asparaginase activity"/>
    <property type="evidence" value="ECO:0007669"/>
    <property type="project" value="UniProtKB-UniRule"/>
</dbReference>
<evidence type="ECO:0000256" key="3">
    <source>
        <dbReference type="ARBA" id="ARBA00070292"/>
    </source>
</evidence>
<dbReference type="EMBL" id="CP095005">
    <property type="protein sequence ID" value="UOO95982.1"/>
    <property type="molecule type" value="Genomic_DNA"/>
</dbReference>
<dbReference type="RefSeq" id="WP_244704342.1">
    <property type="nucleotide sequence ID" value="NZ_BAAADN010000046.1"/>
</dbReference>
<dbReference type="InterPro" id="IPR020827">
    <property type="entry name" value="Asparaginase/glutaminase_AS1"/>
</dbReference>
<feature type="domain" description="Asparaginase/glutaminase C-terminal" evidence="6">
    <location>
        <begin position="209"/>
        <end position="310"/>
    </location>
</feature>
<dbReference type="EMBL" id="BAAADN010000046">
    <property type="protein sequence ID" value="GAA0469959.1"/>
    <property type="molecule type" value="Genomic_DNA"/>
</dbReference>
<dbReference type="PANTHER" id="PTHR11707:SF28">
    <property type="entry name" value="60 KDA LYSOPHOSPHOLIPASE"/>
    <property type="match status" value="1"/>
</dbReference>
<proteinExistence type="inferred from homology"/>
<dbReference type="Proteomes" id="UP001500962">
    <property type="component" value="Unassembled WGS sequence"/>
</dbReference>
<dbReference type="GO" id="GO:0006528">
    <property type="term" value="P:asparagine metabolic process"/>
    <property type="evidence" value="ECO:0007669"/>
    <property type="project" value="InterPro"/>
</dbReference>
<dbReference type="PROSITE" id="PS00144">
    <property type="entry name" value="ASN_GLN_ASE_1"/>
    <property type="match status" value="1"/>
</dbReference>
<dbReference type="InterPro" id="IPR036152">
    <property type="entry name" value="Asp/glu_Ase-like_sf"/>
</dbReference>
<dbReference type="KEGG" id="hdo:MUK72_04560"/>
<reference evidence="7" key="3">
    <citation type="submission" date="2023-12" db="EMBL/GenBank/DDBJ databases">
        <authorList>
            <person name="Sun Q."/>
            <person name="Inoue M."/>
        </authorList>
    </citation>
    <scope>NUCLEOTIDE SEQUENCE</scope>
    <source>
        <strain evidence="7">JCM 12289</strain>
    </source>
</reference>
<dbReference type="InterPro" id="IPR027474">
    <property type="entry name" value="L-asparaginase_N"/>
</dbReference>
<gene>
    <name evidence="7" type="ORF">GCM10008985_28660</name>
    <name evidence="8" type="ORF">MUK72_04560</name>
</gene>
<sequence length="322" mass="33986">MSIVVISTGGTIASTEAADGAAAPDLTGEELVRSIPELGSIADVRTHEFANVPSPHLTIDRMQALSALCTEYDADASIDGIVVTHGTDILEETAYFLDLTYGGETPVVLTGAMRNPSLASPDGPGNLLASVRTAASNGARDRGVLVCLDDRVHAARDVTKTNTMALDSFRSPEFGPLATVDESRVVWHRAIAGDTPVFDITDESLTNDVHAVTVTAEMPVAQLDCAEEAAGLCLATTGAGHIPATIVPALERLRDAGVPLVATSRCPEGRLARETYGFEGSERTLQELGIYYATRNLQKTRIATVVGLAADALDDLFEQPER</sequence>
<evidence type="ECO:0000313" key="8">
    <source>
        <dbReference type="EMBL" id="UOO95982.1"/>
    </source>
</evidence>
<keyword evidence="9" id="KW-1185">Reference proteome</keyword>
<dbReference type="PROSITE" id="PS51732">
    <property type="entry name" value="ASN_GLN_ASE_3"/>
    <property type="match status" value="1"/>
</dbReference>
<dbReference type="AlphaFoldDB" id="A0AAV3SJ30"/>
<dbReference type="GeneID" id="71761094"/>
<dbReference type="PIRSF" id="PIRSF001220">
    <property type="entry name" value="L-ASNase_gatD"/>
    <property type="match status" value="1"/>
</dbReference>
<accession>A0AAV3SJ30</accession>
<dbReference type="Pfam" id="PF17763">
    <property type="entry name" value="Asparaginase_C"/>
    <property type="match status" value="1"/>
</dbReference>
<evidence type="ECO:0000259" key="6">
    <source>
        <dbReference type="Pfam" id="PF17763"/>
    </source>
</evidence>
<dbReference type="Proteomes" id="UP000830542">
    <property type="component" value="Chromosome"/>
</dbReference>
<evidence type="ECO:0000259" key="5">
    <source>
        <dbReference type="Pfam" id="PF00710"/>
    </source>
</evidence>
<dbReference type="Gene3D" id="3.40.50.1170">
    <property type="entry name" value="L-asparaginase, N-terminal domain"/>
    <property type="match status" value="1"/>
</dbReference>